<organism evidence="7">
    <name type="scientific">Florenciella parvula</name>
    <dbReference type="NCBI Taxonomy" id="236787"/>
    <lineage>
        <taxon>Eukaryota</taxon>
        <taxon>Sar</taxon>
        <taxon>Stramenopiles</taxon>
        <taxon>Ochrophyta</taxon>
        <taxon>Dictyochophyceae</taxon>
        <taxon>Florenciellales</taxon>
        <taxon>Florenciella</taxon>
    </lineage>
</organism>
<dbReference type="SUPFAM" id="SSF56112">
    <property type="entry name" value="Protein kinase-like (PK-like)"/>
    <property type="match status" value="1"/>
</dbReference>
<dbReference type="GO" id="GO:0004674">
    <property type="term" value="F:protein serine/threonine kinase activity"/>
    <property type="evidence" value="ECO:0007669"/>
    <property type="project" value="UniProtKB-KW"/>
</dbReference>
<dbReference type="PANTHER" id="PTHR11584:SF369">
    <property type="entry name" value="MITOGEN-ACTIVATED PROTEIN KINASE KINASE KINASE 19-RELATED"/>
    <property type="match status" value="1"/>
</dbReference>
<sequence>MAPEVLQPSPPQRSGDVWSVGITTIEMATGHHPFRNFDTHMAMMFAIAKLSEPPVLPSHFSAQLRDFLFRSMAIEPMSRWTTGQLLSHPFVEVETHAACTYITAGR</sequence>
<dbReference type="InterPro" id="IPR000719">
    <property type="entry name" value="Prot_kinase_dom"/>
</dbReference>
<keyword evidence="4" id="KW-0418">Kinase</keyword>
<dbReference type="EMBL" id="HBGT01012789">
    <property type="protein sequence ID" value="CAD9408785.1"/>
    <property type="molecule type" value="Transcribed_RNA"/>
</dbReference>
<evidence type="ECO:0000256" key="3">
    <source>
        <dbReference type="ARBA" id="ARBA00022741"/>
    </source>
</evidence>
<evidence type="ECO:0000256" key="1">
    <source>
        <dbReference type="ARBA" id="ARBA00022527"/>
    </source>
</evidence>
<reference evidence="7" key="1">
    <citation type="submission" date="2021-01" db="EMBL/GenBank/DDBJ databases">
        <authorList>
            <person name="Corre E."/>
            <person name="Pelletier E."/>
            <person name="Niang G."/>
            <person name="Scheremetjew M."/>
            <person name="Finn R."/>
            <person name="Kale V."/>
            <person name="Holt S."/>
            <person name="Cochrane G."/>
            <person name="Meng A."/>
            <person name="Brown T."/>
            <person name="Cohen L."/>
        </authorList>
    </citation>
    <scope>NUCLEOTIDE SEQUENCE</scope>
    <source>
        <strain evidence="7">RCC1693</strain>
    </source>
</reference>
<evidence type="ECO:0000313" key="7">
    <source>
        <dbReference type="EMBL" id="CAD9408785.1"/>
    </source>
</evidence>
<dbReference type="Pfam" id="PF00069">
    <property type="entry name" value="Pkinase"/>
    <property type="match status" value="1"/>
</dbReference>
<dbReference type="Gene3D" id="1.10.510.10">
    <property type="entry name" value="Transferase(Phosphotransferase) domain 1"/>
    <property type="match status" value="1"/>
</dbReference>
<keyword evidence="1" id="KW-0723">Serine/threonine-protein kinase</keyword>
<keyword evidence="5" id="KW-0067">ATP-binding</keyword>
<dbReference type="AlphaFoldDB" id="A0A7S2BWQ8"/>
<dbReference type="GO" id="GO:0005524">
    <property type="term" value="F:ATP binding"/>
    <property type="evidence" value="ECO:0007669"/>
    <property type="project" value="UniProtKB-KW"/>
</dbReference>
<gene>
    <name evidence="7" type="ORF">FPAR1323_LOCUS6865</name>
</gene>
<evidence type="ECO:0000256" key="2">
    <source>
        <dbReference type="ARBA" id="ARBA00022679"/>
    </source>
</evidence>
<name>A0A7S2BWQ8_9STRA</name>
<evidence type="ECO:0000256" key="5">
    <source>
        <dbReference type="ARBA" id="ARBA00022840"/>
    </source>
</evidence>
<dbReference type="InterPro" id="IPR011009">
    <property type="entry name" value="Kinase-like_dom_sf"/>
</dbReference>
<keyword evidence="2" id="KW-0808">Transferase</keyword>
<evidence type="ECO:0000259" key="6">
    <source>
        <dbReference type="PROSITE" id="PS50011"/>
    </source>
</evidence>
<dbReference type="PANTHER" id="PTHR11584">
    <property type="entry name" value="SERINE/THREONINE PROTEIN KINASE"/>
    <property type="match status" value="1"/>
</dbReference>
<feature type="domain" description="Protein kinase" evidence="6">
    <location>
        <begin position="1"/>
        <end position="91"/>
    </location>
</feature>
<evidence type="ECO:0000256" key="4">
    <source>
        <dbReference type="ARBA" id="ARBA00022777"/>
    </source>
</evidence>
<keyword evidence="3" id="KW-0547">Nucleotide-binding</keyword>
<protein>
    <recommendedName>
        <fullName evidence="6">Protein kinase domain-containing protein</fullName>
    </recommendedName>
</protein>
<dbReference type="PROSITE" id="PS50011">
    <property type="entry name" value="PROTEIN_KINASE_DOM"/>
    <property type="match status" value="1"/>
</dbReference>
<accession>A0A7S2BWQ8</accession>
<proteinExistence type="predicted"/>